<dbReference type="Gene3D" id="1.10.8.710">
    <property type="match status" value="1"/>
</dbReference>
<dbReference type="Gene3D" id="1.20.1270.280">
    <property type="match status" value="1"/>
</dbReference>
<protein>
    <recommendedName>
        <fullName evidence="16">AAA+ ATPase domain-containing protein</fullName>
    </recommendedName>
</protein>
<dbReference type="Pfam" id="PF12775">
    <property type="entry name" value="AAA_7"/>
    <property type="match status" value="1"/>
</dbReference>
<evidence type="ECO:0000259" key="16">
    <source>
        <dbReference type="SMART" id="SM00382"/>
    </source>
</evidence>
<keyword evidence="13" id="KW-0966">Cell projection</keyword>
<keyword evidence="6" id="KW-0547">Nucleotide-binding</keyword>
<dbReference type="Pfam" id="PF12777">
    <property type="entry name" value="MT"/>
    <property type="match status" value="1"/>
</dbReference>
<dbReference type="Gene3D" id="3.40.50.300">
    <property type="entry name" value="P-loop containing nucleotide triphosphate hydrolases"/>
    <property type="match status" value="5"/>
</dbReference>
<dbReference type="GO" id="GO:0007018">
    <property type="term" value="P:microtubule-based movement"/>
    <property type="evidence" value="ECO:0007669"/>
    <property type="project" value="InterPro"/>
</dbReference>
<evidence type="ECO:0000256" key="3">
    <source>
        <dbReference type="ARBA" id="ARBA00022490"/>
    </source>
</evidence>
<evidence type="ECO:0000256" key="11">
    <source>
        <dbReference type="ARBA" id="ARBA00023175"/>
    </source>
</evidence>
<name>A0A7S2K9S5_9STRA</name>
<dbReference type="Pfam" id="PF08385">
    <property type="entry name" value="DHC_N1"/>
    <property type="match status" value="1"/>
</dbReference>
<dbReference type="FunFam" id="1.10.8.720:FF:000005">
    <property type="entry name" value="Dynein axonemal heavy chain 10"/>
    <property type="match status" value="1"/>
</dbReference>
<evidence type="ECO:0000256" key="5">
    <source>
        <dbReference type="ARBA" id="ARBA00022737"/>
    </source>
</evidence>
<dbReference type="InterPro" id="IPR042228">
    <property type="entry name" value="Dynein_linker_3"/>
</dbReference>
<evidence type="ECO:0000256" key="14">
    <source>
        <dbReference type="SAM" id="Coils"/>
    </source>
</evidence>
<dbReference type="Gene3D" id="3.10.490.20">
    <property type="match status" value="1"/>
</dbReference>
<reference evidence="17" key="1">
    <citation type="submission" date="2021-01" db="EMBL/GenBank/DDBJ databases">
        <authorList>
            <person name="Corre E."/>
            <person name="Pelletier E."/>
            <person name="Niang G."/>
            <person name="Scheremetjew M."/>
            <person name="Finn R."/>
            <person name="Kale V."/>
            <person name="Holt S."/>
            <person name="Cochrane G."/>
            <person name="Meng A."/>
            <person name="Brown T."/>
            <person name="Cohen L."/>
        </authorList>
    </citation>
    <scope>NUCLEOTIDE SEQUENCE</scope>
    <source>
        <strain evidence="17">B650</strain>
    </source>
</reference>
<evidence type="ECO:0000256" key="8">
    <source>
        <dbReference type="ARBA" id="ARBA00023017"/>
    </source>
</evidence>
<feature type="domain" description="AAA+ ATPase" evidence="16">
    <location>
        <begin position="2874"/>
        <end position="3029"/>
    </location>
</feature>
<dbReference type="InterPro" id="IPR024743">
    <property type="entry name" value="Dynein_HC_stalk"/>
</dbReference>
<dbReference type="GO" id="GO:0030286">
    <property type="term" value="C:dynein complex"/>
    <property type="evidence" value="ECO:0007669"/>
    <property type="project" value="UniProtKB-KW"/>
</dbReference>
<evidence type="ECO:0000256" key="15">
    <source>
        <dbReference type="SAM" id="MobiDB-lite"/>
    </source>
</evidence>
<dbReference type="InterPro" id="IPR004273">
    <property type="entry name" value="Dynein_heavy_D6_P-loop"/>
</dbReference>
<feature type="domain" description="AAA+ ATPase" evidence="16">
    <location>
        <begin position="1888"/>
        <end position="2030"/>
    </location>
</feature>
<dbReference type="GO" id="GO:0008569">
    <property type="term" value="F:minus-end-directed microtubule motor activity"/>
    <property type="evidence" value="ECO:0007669"/>
    <property type="project" value="InterPro"/>
</dbReference>
<keyword evidence="5" id="KW-0677">Repeat</keyword>
<dbReference type="GO" id="GO:0005930">
    <property type="term" value="C:axoneme"/>
    <property type="evidence" value="ECO:0007669"/>
    <property type="project" value="UniProtKB-SubCell"/>
</dbReference>
<dbReference type="Gene3D" id="1.10.8.1220">
    <property type="match status" value="1"/>
</dbReference>
<proteinExistence type="inferred from homology"/>
<dbReference type="Pfam" id="PF12780">
    <property type="entry name" value="AAA_8"/>
    <property type="match status" value="1"/>
</dbReference>
<evidence type="ECO:0000256" key="7">
    <source>
        <dbReference type="ARBA" id="ARBA00022840"/>
    </source>
</evidence>
<dbReference type="FunFam" id="1.10.8.710:FF:000001">
    <property type="entry name" value="Dynein axonemal heavy chain 2"/>
    <property type="match status" value="1"/>
</dbReference>
<feature type="domain" description="AAA+ ATPase" evidence="16">
    <location>
        <begin position="2178"/>
        <end position="2329"/>
    </location>
</feature>
<evidence type="ECO:0000256" key="13">
    <source>
        <dbReference type="ARBA" id="ARBA00023273"/>
    </source>
</evidence>
<dbReference type="PANTHER" id="PTHR22878:SF63">
    <property type="entry name" value="DYNEIN AXONEMAL HEAVY CHAIN 10"/>
    <property type="match status" value="1"/>
</dbReference>
<dbReference type="FunFam" id="1.20.1270.280:FF:000005">
    <property type="entry name" value="Dynein axonemal heavy chain 10"/>
    <property type="match status" value="1"/>
</dbReference>
<dbReference type="InterPro" id="IPR024317">
    <property type="entry name" value="Dynein_heavy_chain_D4_dom"/>
</dbReference>
<dbReference type="FunFam" id="3.40.50.300:FF:000063">
    <property type="entry name" value="dynein heavy chain 6, axonemal"/>
    <property type="match status" value="1"/>
</dbReference>
<dbReference type="InterPro" id="IPR041589">
    <property type="entry name" value="DNAH3_AAA_lid_1"/>
</dbReference>
<dbReference type="InterPro" id="IPR003593">
    <property type="entry name" value="AAA+_ATPase"/>
</dbReference>
<dbReference type="InterPro" id="IPR043160">
    <property type="entry name" value="Dynein_C_barrel"/>
</dbReference>
<accession>A0A7S2K9S5</accession>
<dbReference type="Gene3D" id="6.10.140.1060">
    <property type="match status" value="1"/>
</dbReference>
<dbReference type="InterPro" id="IPR041466">
    <property type="entry name" value="Dynein_AAA5_ext"/>
</dbReference>
<dbReference type="Pfam" id="PF17857">
    <property type="entry name" value="AAA_lid_1"/>
    <property type="match status" value="1"/>
</dbReference>
<dbReference type="InterPro" id="IPR013594">
    <property type="entry name" value="Dynein_heavy_tail"/>
</dbReference>
<feature type="coiled-coil region" evidence="14">
    <location>
        <begin position="3344"/>
        <end position="3406"/>
    </location>
</feature>
<dbReference type="Gene3D" id="1.10.287.2620">
    <property type="match status" value="1"/>
</dbReference>
<dbReference type="FunFam" id="1.10.8.1220:FF:000001">
    <property type="entry name" value="Dynein axonemal heavy chain 5"/>
    <property type="match status" value="1"/>
</dbReference>
<feature type="coiled-coil region" evidence="14">
    <location>
        <begin position="3152"/>
        <end position="3183"/>
    </location>
</feature>
<dbReference type="Gene3D" id="1.20.920.30">
    <property type="match status" value="1"/>
</dbReference>
<dbReference type="Gene3D" id="1.20.140.100">
    <property type="entry name" value="Dynein heavy chain, N-terminal domain 2"/>
    <property type="match status" value="1"/>
</dbReference>
<dbReference type="Pfam" id="PF08393">
    <property type="entry name" value="DHC_N2"/>
    <property type="match status" value="1"/>
</dbReference>
<evidence type="ECO:0000256" key="9">
    <source>
        <dbReference type="ARBA" id="ARBA00023054"/>
    </source>
</evidence>
<dbReference type="InterPro" id="IPR027417">
    <property type="entry name" value="P-loop_NTPase"/>
</dbReference>
<evidence type="ECO:0000313" key="17">
    <source>
        <dbReference type="EMBL" id="CAD9568532.1"/>
    </source>
</evidence>
<dbReference type="Gene3D" id="1.10.8.720">
    <property type="entry name" value="Region D6 of dynein motor"/>
    <property type="match status" value="1"/>
</dbReference>
<dbReference type="FunFam" id="3.10.490.20:FF:000006">
    <property type="entry name" value="Dynein axonemal heavy chain 10"/>
    <property type="match status" value="1"/>
</dbReference>
<dbReference type="InterPro" id="IPR042219">
    <property type="entry name" value="AAA_lid_11_sf"/>
</dbReference>
<dbReference type="Gene3D" id="1.20.58.1120">
    <property type="match status" value="1"/>
</dbReference>
<dbReference type="FunFam" id="1.20.920.20:FF:000001">
    <property type="entry name" value="dynein heavy chain 2, axonemal"/>
    <property type="match status" value="1"/>
</dbReference>
<evidence type="ECO:0000256" key="1">
    <source>
        <dbReference type="ARBA" id="ARBA00004430"/>
    </source>
</evidence>
<dbReference type="InterPro" id="IPR042222">
    <property type="entry name" value="Dynein_2_N"/>
</dbReference>
<dbReference type="Pfam" id="PF03028">
    <property type="entry name" value="Dynein_heavy"/>
    <property type="match status" value="1"/>
</dbReference>
<evidence type="ECO:0000256" key="4">
    <source>
        <dbReference type="ARBA" id="ARBA00022701"/>
    </source>
</evidence>
<keyword evidence="9 14" id="KW-0175">Coiled coil</keyword>
<evidence type="ECO:0000256" key="10">
    <source>
        <dbReference type="ARBA" id="ARBA00023069"/>
    </source>
</evidence>
<dbReference type="Pfam" id="PF18198">
    <property type="entry name" value="AAA_lid_11"/>
    <property type="match status" value="1"/>
</dbReference>
<dbReference type="SUPFAM" id="SSF52540">
    <property type="entry name" value="P-loop containing nucleoside triphosphate hydrolases"/>
    <property type="match status" value="4"/>
</dbReference>
<keyword evidence="12" id="KW-0206">Cytoskeleton</keyword>
<dbReference type="FunFam" id="3.40.50.300:FF:002141">
    <property type="entry name" value="Dynein heavy chain"/>
    <property type="match status" value="1"/>
</dbReference>
<dbReference type="FunFam" id="3.20.180.20:FF:000002">
    <property type="entry name" value="Cytoplasmic dynein heavy chain 1"/>
    <property type="match status" value="1"/>
</dbReference>
<comment type="similarity">
    <text evidence="2">Belongs to the dynein heavy chain family.</text>
</comment>
<dbReference type="InterPro" id="IPR026983">
    <property type="entry name" value="DHC"/>
</dbReference>
<keyword evidence="7" id="KW-0067">ATP-binding</keyword>
<evidence type="ECO:0000256" key="2">
    <source>
        <dbReference type="ARBA" id="ARBA00008887"/>
    </source>
</evidence>
<dbReference type="FunFam" id="1.20.58.1120:FF:000008">
    <property type="entry name" value="Dynein heavy chain 10, axonemal"/>
    <property type="match status" value="1"/>
</dbReference>
<sequence>MKNLGLARNCLKVGFAGHVDRLEENNPFLFDQKDEGESSNNIDFADNAIFVQRNTSVDNKENDHSNLSKNKDEEVSSRSLKAEAMSLIASHEYSSSSLGKKFTSNSLDPVMYFSGPRHDGDDCSSSGDQDILEYGCFAGSGAAHASLVLNEVLLPLLSQNSSLDSSLTNSSQATHAHKFTSSVFRAVQQREGGERMPIPNVRIGDISLAADDFELIQKLQEYANEWLSVLEQTLNKERDKRGRGSMPMAEVQFWRRRHNLASDLEGQFQGSIISKALEVLRTASVPIALHLDNGLLELSKIAVEAADNSKFLSTLERHFQTIAHAPVDVVKSSLPSLMDSLRMVWIVSRHYNRDERMSPLMERIAHHIAQRVVKYIDVKNIFEMTTEKSSYALFEAKQLLELWRKSYLDVRERIQKEGAGQRRWEFDKSRLFKTTDYMASVCQDLLDVTEIMAQFRRFLGPELIAVTGESKGFLTLKEHVDELPTLFTNLSFSIFSCSQKNNWVTAMDSFRAKVEAIEDEAGNFIKASFQKLRSSAEEAFSLVENFSSLRSRPSIHSKIEERYTDILGRYDSELLDISTIFEVNRDKAEGLCDQTFPPKSAAVAWALDLYHRAKTPILRFRAHDGLLEAGFGLTVKRRYLNFARAIDAYKEEVYKEWLEKDCIAAADGLKSTVISSVTHVSNPTTVENRSASSVVSVGGLKKEIPVPPFKSNFPLETLTCIAEAKHFDQMGFTIPQQILGIALQEETYHRYILELNKMVKSCNSIILSLSPIEKCVLKKQLNELLGVLRPGLLTLNWTSLRISFFIDSSNRAIEKFFLALSEVRKQSLAIENVVTKIRQSSLIHENDFQCNASISIPEFCEIVDSKCSERVENIVEQYRSIQPIMVKLEISICETDGAMSIIFSDYYRYWEKRVQNALIELTVRSAVTLSGIFRSVNLPPICRLRVNLTGKDLILVPSAADISKQMNCCIKKIFKASEYFVRWMSGSCLETQPQVITRSDRNEQEFIYSHFDEVSQNYVVMNALTRLNGDVKFLLHELDCTLVEWQNFEKRYRLWDPKRRSTMDNLIETQPPCFFFDGKMTEYEELSRGLCCEESICSYRPSLHSSVGFILVDFAQVSSGMSNQALRWKSDYAEVLQTIGKGRLDRCKEKIETFSTELDNEPQDLDGLKLMLNTIAQIHKSNLDMVFISINVKEIYEMLEKHDVTVAFQETTAVMDLADEWNSVYLASKTKNLRLVDVKQKFREVTKEQVARFGKEATSQQRRLQECGPGSSSLTLDAGLELLNSWLSKVDEMRRTKIDLSNSEELFGLNVSTYPEFNFIEEEINKLKAVYSLYRDFKVFENRQSGLSWNDLEIEGLQEGITELEKRCRKFEIGRSTYTFKAVEECISKFKASIPLIVSLKTDSMKYHHWEKLASLTGGLKIEQLSMLTLGDVFDMGLGNFSNEVTATVNSANQEAKIQASIQEIETHWKNTTLETKAITKENIVTGYILRSADDIKLQLEDHMLNIQTMSGSRFVGIFLDKVKEWEKTLFNISECMDIWYVVQRKWMYLDRVFSGAEDIRLQLPEEAAQFDGISQIFQEIMVATNDEPNIIKACCIEGRLAKFDALSEKLDRCQKSLSQYLNSKRDVFARFYFISDDELLSILGSSDPTNIQIHLLKLFDNVCRVGFKRGNKIISSMESSEGEMFDLKSQVTVEGPAEHWMTLIEEEMKHSLWIITKEAVYQYAHMERTNWIASEKTLGMNSICGSQIWWTWQVEDAFKNILHGNKHAMKTLESKLTAELNDMVSLVRSSLDPTTRKKVNTLLIIDVHARDMVSSFVRESIVSANQFEWESQLRFYWDRDEDDCIIQQCTGTFRYGYEYQGLSGRLVITPLTDRCYMTLTQALTFKLGGSPAGPAGTGKTETVKDLAKSLALPCFVINCGEGLDYKAMGCIFSGLVQCGAWGCFDEFNRINIEVLSVVSAQLKAIQNAISYDAPFVDVGTGSDISIKKVKGFVISGVFITMNPGYAGRTELPDNLKALFRPVTMVVPDLQKIAENMLFSEGFNDSKVLAKKMVVLYKLSKEQLSKQYHYDFGLRSMKTVLVMAGNLKRQYSDMPEDMVLLRILRDANMPKFVFEDVPLFMGLVNDLFPGMNCPRVGYEKLKMHISSDLEKNGFKCSNRKVHHDQIDKVLQMYETQLVRHTTMIVGPTGGGKSLVLKTLANAKLQAEGTATKTWIINPKAQSIDELYGVMDNVTRDWTDGVLSKIFRELNQPLPAGRNEMRWIIFDGDVDAIWVENMNSVMDDNRLLTLPNGERIRLQRHCAMICEVFDLQYASPATISRCGMVWVDPKNLGFRPFYERWVRNRYGDLLDVPPEYCGEADLLYSLFEKYAIPCIDFVLNGVIDGVVEGILTLIVPRGDIGMCEQLCCMLDSFLLEPSCEVSPRDVEGLYVYCVLWSIGAQITATSRPKFDSLLRKISHGILPDDDCLHNHFYSVEEQSWKSWESRVGEYKEPSPFCFHQIMVPTIASVVYTDMLTRMSSSRPLLFVGESGTSKTLTIENYLKSLTVEKYLKLRVNMSSQTRSKDVQINIEANVDKRMGNIYGPPSGKKLVIFFDDMNMPKVDLYGTQQPIALLLTLLSYGFVYDREKDLSQKTIKDVEYIAAMGPTGGGRNPVDPRFLSRFNIFYIPEPDEKALKSIYSKIIETRMVSFDKDVQESASKLTDATLRFFAIVKEKLPPTPSKFHYIFNLRDISRVYEGLCCANKDIFTNSNQLIRMWRHELNRIFFDRLVSSTDIDFLENCLAREISENFPECANYTLKNPLLFGNFNDSVGRLVNDADDERLYCDLGTYGCVKEIFSSVMKHHNTAHVSDKLELVLFENALNHLVRLMRTLQNPRGNVLLIGVGGSGKQSLSKLAAYACGYEMFTLTLKRGYCEADFREELKELYRKLMKGPVVFLFSDSNVVREEFLEYINNMLGTGIQPALFDGDEKEAICSGIRESATAAGVIDSSDGLWSFFVETCRNNLHIILSMSPSGEKLRLRCRNFPNLVSACMIDWFFPWPDEALEQLAMVYVGSEPFVTEQTSVSITAHMVLTHSCVVEKARTFREVMRRPYYVTPSNYLDFICNFKEQMRLSLDKVDKRIRRLDGGLSKLVEASDAVDRMQADLSEKKVIVDSKTKDVEALIEEIEEKTKVATTSNEEASAKQIAAEKQAKVIVEEKSKADSALMEALPAVEAAAEALNNIRREDLQELKAFNNPPIHVKIVCQMCTVLRPTGEKLDDSWGDSKKMLGNAKLLDLLKAYPKDCMTEKMYKSCKKILKENKDHDITVENMATKSQAGKGLLIWVFAILRYYEVAKNVEPLRNKVRDMEKAQAKTEAELSQLKQQLALLKAELEELQKGYNEATKELANLQDQASTMEKRLTAASKLIKGLSVEKKRWGHEILSLREGREKLIGDCLLSASFLSYVGAFSAEYRDKLMYDELLPDLKARNIPVSEDFQVEKMLITDSIAQSWNANGLPSDQFSIQNGILSTFGSRYPLCIDPQEQALGWIKTTFASKQLCVKTLNDSDFMKHLELAIQFGNPFLFENVGEDLDPMLDPILSKNIIIENGTKSIMLGDKKIDWDDNFRLFLCSKQSNPCYAPEVMGKVTLVNYCVTLDGLSDQLLNVVVSHERPDLEKQHKVLVEEMTANTELLVNLEDSLLKELSSSKGNILDNDDLIQTLEETKAKATEIQMKILECEETKSMINAARNEYKPVAKRGSILYFASSGLSQINAMYEISLDSFSTQFMNSLGKARHDENMKNRLKNLIASCTKCIYDFTCTGIFERHKLTFVFQLACMILEEAGVLDSKALNVFLKGSTSVEPVDEQKPESLDWMSESGWKDLLQMIKTDDTFMKVKQELLTSTDEFLSWYNLECPENTPLPGKCATGFTPMQNLWFIRFVRPDRCYNAVKLFVATTMGDYFVQPPVIDFNRIYQQSSPLVPLVIILSPGADPQSDIQKLGEKIGFKAAEKLHFISLGQGQGPLALRMLEHGYKHGHWVLLQNCHLLESWLRQLDNVLADMTQPHEDFRLWLTTEPTDKFPLGILQRSMKVVTEPPDGMKLNMRTTLSKLDQDMIDECDHPSYLPLVYVLTFLHAIVQERRKYGKIGWNVNYDFNESDFDISRKLISLYLNKANCGGKDESLPWGSIKYLVGDAMYGGRVSDDMDRRVLTTYVNEYIGDFLFDENYQFFFSRDGFDYTLPQYSAGETAIDIAKDYVESLPLTNSPSVFGLHPNAEIGYLMKRTTSMWANLIALQPRTSSADEGLSRDDHIAKIAADVLLKVPIINLDVGSFDLLDIRSKLIHRNSGKPPTPCQVVLLQELERWNKLCLLMASSLLSLQKALAGEIGTSDSLDAIGDALFNGFLPACWAKLAPATEKKLGSWMSHFTHRYDQYVRWIDEGEPKVMWLSGLHIPESYLTALVQTTCRRKGWPLDKSAIYTRVTKYMNLAEILEEEATHEDGCYVSGLYLEGAGWDIEKGQLKRQDPKVLVTELPILEIIPIESSKRIVHNTFRTPVYSTSERRNAAGVGLVFEADLSTVEHSSIWTLQGVSLVLNISD</sequence>
<keyword evidence="8" id="KW-0243">Dynein</keyword>
<dbReference type="FunFam" id="1.20.140.100:FF:000001">
    <property type="entry name" value="dynein heavy chain 17, axonemal"/>
    <property type="match status" value="1"/>
</dbReference>
<dbReference type="InterPro" id="IPR043157">
    <property type="entry name" value="Dynein_AAA1S"/>
</dbReference>
<dbReference type="GO" id="GO:0051959">
    <property type="term" value="F:dynein light intermediate chain binding"/>
    <property type="evidence" value="ECO:0007669"/>
    <property type="project" value="InterPro"/>
</dbReference>
<dbReference type="GO" id="GO:0005524">
    <property type="term" value="F:ATP binding"/>
    <property type="evidence" value="ECO:0007669"/>
    <property type="project" value="UniProtKB-KW"/>
</dbReference>
<keyword evidence="4" id="KW-0493">Microtubule</keyword>
<keyword evidence="11" id="KW-0505">Motor protein</keyword>
<comment type="subcellular location">
    <subcellularLocation>
        <location evidence="1">Cytoplasm</location>
        <location evidence="1">Cytoskeleton</location>
        <location evidence="1">Cilium axoneme</location>
    </subcellularLocation>
</comment>
<dbReference type="Gene3D" id="1.20.920.20">
    <property type="match status" value="1"/>
</dbReference>
<dbReference type="FunFam" id="3.40.50.300:FF:000049">
    <property type="entry name" value="Dynein, axonemal, heavy chain 5"/>
    <property type="match status" value="1"/>
</dbReference>
<evidence type="ECO:0000256" key="12">
    <source>
        <dbReference type="ARBA" id="ARBA00023212"/>
    </source>
</evidence>
<dbReference type="Pfam" id="PF12774">
    <property type="entry name" value="AAA_6"/>
    <property type="match status" value="1"/>
</dbReference>
<dbReference type="EMBL" id="HBGY01010219">
    <property type="protein sequence ID" value="CAD9568532.1"/>
    <property type="molecule type" value="Transcribed_RNA"/>
</dbReference>
<dbReference type="InterPro" id="IPR041228">
    <property type="entry name" value="Dynein_C"/>
</dbReference>
<dbReference type="Gene3D" id="3.20.180.20">
    <property type="entry name" value="Dynein heavy chain, N-terminal domain 2"/>
    <property type="match status" value="1"/>
</dbReference>
<feature type="compositionally biased region" description="Basic and acidic residues" evidence="15">
    <location>
        <begin position="58"/>
        <end position="76"/>
    </location>
</feature>
<dbReference type="InterPro" id="IPR041658">
    <property type="entry name" value="AAA_lid_11"/>
</dbReference>
<organism evidence="17">
    <name type="scientific">Leptocylindrus danicus</name>
    <dbReference type="NCBI Taxonomy" id="163516"/>
    <lineage>
        <taxon>Eukaryota</taxon>
        <taxon>Sar</taxon>
        <taxon>Stramenopiles</taxon>
        <taxon>Ochrophyta</taxon>
        <taxon>Bacillariophyta</taxon>
        <taxon>Coscinodiscophyceae</taxon>
        <taxon>Chaetocerotophycidae</taxon>
        <taxon>Leptocylindrales</taxon>
        <taxon>Leptocylindraceae</taxon>
        <taxon>Leptocylindrus</taxon>
    </lineage>
</organism>
<evidence type="ECO:0000256" key="6">
    <source>
        <dbReference type="ARBA" id="ARBA00022741"/>
    </source>
</evidence>
<dbReference type="InterPro" id="IPR035706">
    <property type="entry name" value="AAA_9"/>
</dbReference>
<keyword evidence="3" id="KW-0963">Cytoplasm</keyword>
<dbReference type="Pfam" id="PF17852">
    <property type="entry name" value="Dynein_AAA_lid"/>
    <property type="match status" value="1"/>
</dbReference>
<dbReference type="InterPro" id="IPR013602">
    <property type="entry name" value="Dynein_heavy_linker"/>
</dbReference>
<feature type="region of interest" description="Disordered" evidence="15">
    <location>
        <begin position="55"/>
        <end position="76"/>
    </location>
</feature>
<dbReference type="GO" id="GO:0045505">
    <property type="term" value="F:dynein intermediate chain binding"/>
    <property type="evidence" value="ECO:0007669"/>
    <property type="project" value="InterPro"/>
</dbReference>
<feature type="domain" description="AAA+ ATPase" evidence="16">
    <location>
        <begin position="2519"/>
        <end position="2667"/>
    </location>
</feature>
<dbReference type="InterPro" id="IPR035699">
    <property type="entry name" value="AAA_6"/>
</dbReference>
<gene>
    <name evidence="17" type="ORF">LDAN0321_LOCUS6455</name>
</gene>
<dbReference type="SMART" id="SM00382">
    <property type="entry name" value="AAA"/>
    <property type="match status" value="4"/>
</dbReference>
<dbReference type="GO" id="GO:0005874">
    <property type="term" value="C:microtubule"/>
    <property type="evidence" value="ECO:0007669"/>
    <property type="project" value="UniProtKB-KW"/>
</dbReference>
<keyword evidence="10" id="KW-0969">Cilium</keyword>
<dbReference type="Pfam" id="PF12781">
    <property type="entry name" value="AAA_9"/>
    <property type="match status" value="1"/>
</dbReference>
<dbReference type="Pfam" id="PF18199">
    <property type="entry name" value="Dynein_C"/>
    <property type="match status" value="1"/>
</dbReference>
<dbReference type="FunFam" id="3.40.50.300:FF:000153">
    <property type="entry name" value="Dynein axonemal heavy chain 1"/>
    <property type="match status" value="1"/>
</dbReference>
<feature type="coiled-coil region" evidence="14">
    <location>
        <begin position="3693"/>
        <end position="3720"/>
    </location>
</feature>
<dbReference type="Gene3D" id="1.10.472.130">
    <property type="match status" value="1"/>
</dbReference>
<dbReference type="PANTHER" id="PTHR22878">
    <property type="entry name" value="DYNEIN HEAVY CHAIN 6, AXONEMAL-LIKE-RELATED"/>
    <property type="match status" value="1"/>
</dbReference>